<dbReference type="EMBL" id="JAWZYT010000612">
    <property type="protein sequence ID" value="KAK4321145.1"/>
    <property type="molecule type" value="Genomic_DNA"/>
</dbReference>
<evidence type="ECO:0000313" key="1">
    <source>
        <dbReference type="EMBL" id="KAK4321145.1"/>
    </source>
</evidence>
<dbReference type="AlphaFoldDB" id="A0AAE1Q7T0"/>
<evidence type="ECO:0000313" key="2">
    <source>
        <dbReference type="Proteomes" id="UP001292094"/>
    </source>
</evidence>
<gene>
    <name evidence="1" type="ORF">Pmani_008020</name>
</gene>
<organism evidence="1 2">
    <name type="scientific">Petrolisthes manimaculis</name>
    <dbReference type="NCBI Taxonomy" id="1843537"/>
    <lineage>
        <taxon>Eukaryota</taxon>
        <taxon>Metazoa</taxon>
        <taxon>Ecdysozoa</taxon>
        <taxon>Arthropoda</taxon>
        <taxon>Crustacea</taxon>
        <taxon>Multicrustacea</taxon>
        <taxon>Malacostraca</taxon>
        <taxon>Eumalacostraca</taxon>
        <taxon>Eucarida</taxon>
        <taxon>Decapoda</taxon>
        <taxon>Pleocyemata</taxon>
        <taxon>Anomura</taxon>
        <taxon>Galatheoidea</taxon>
        <taxon>Porcellanidae</taxon>
        <taxon>Petrolisthes</taxon>
    </lineage>
</organism>
<reference evidence="1" key="1">
    <citation type="submission" date="2023-11" db="EMBL/GenBank/DDBJ databases">
        <title>Genome assemblies of two species of porcelain crab, Petrolisthes cinctipes and Petrolisthes manimaculis (Anomura: Porcellanidae).</title>
        <authorList>
            <person name="Angst P."/>
        </authorList>
    </citation>
    <scope>NUCLEOTIDE SEQUENCE</scope>
    <source>
        <strain evidence="1">PB745_02</strain>
        <tissue evidence="1">Gill</tissue>
    </source>
</reference>
<keyword evidence="2" id="KW-1185">Reference proteome</keyword>
<dbReference type="Proteomes" id="UP001292094">
    <property type="component" value="Unassembled WGS sequence"/>
</dbReference>
<protein>
    <submittedName>
        <fullName evidence="1">Uncharacterized protein</fullName>
    </submittedName>
</protein>
<accession>A0AAE1Q7T0</accession>
<proteinExistence type="predicted"/>
<name>A0AAE1Q7T0_9EUCA</name>
<comment type="caution">
    <text evidence="1">The sequence shown here is derived from an EMBL/GenBank/DDBJ whole genome shotgun (WGS) entry which is preliminary data.</text>
</comment>
<sequence>MPTLSLTLGTALLELRPVLLSNCFDVTGVSGPPGTLVFTVVALLNTHTLHFSTLKIMMAIPSLLVL</sequence>